<keyword evidence="3" id="KW-1185">Reference proteome</keyword>
<dbReference type="RefSeq" id="WP_073066352.1">
    <property type="nucleotide sequence ID" value="NZ_FQUS01000017.1"/>
</dbReference>
<protein>
    <submittedName>
        <fullName evidence="2">tRNA threonylcarbamoyladenosine biosynthesis protein TsaB</fullName>
    </submittedName>
</protein>
<name>A0A1M5GF87_9BACT</name>
<dbReference type="PANTHER" id="PTHR11735">
    <property type="entry name" value="TRNA N6-ADENOSINE THREONYLCARBAMOYLTRANSFERASE"/>
    <property type="match status" value="1"/>
</dbReference>
<dbReference type="AlphaFoldDB" id="A0A1M5GF87"/>
<dbReference type="Gene3D" id="3.30.420.40">
    <property type="match status" value="2"/>
</dbReference>
<dbReference type="GO" id="GO:0005829">
    <property type="term" value="C:cytosol"/>
    <property type="evidence" value="ECO:0007669"/>
    <property type="project" value="TreeGrafter"/>
</dbReference>
<gene>
    <name evidence="2" type="ORF">SAMN05443144_11735</name>
</gene>
<feature type="domain" description="Gcp-like" evidence="1">
    <location>
        <begin position="33"/>
        <end position="138"/>
    </location>
</feature>
<proteinExistence type="predicted"/>
<dbReference type="SUPFAM" id="SSF53067">
    <property type="entry name" value="Actin-like ATPase domain"/>
    <property type="match status" value="1"/>
</dbReference>
<evidence type="ECO:0000313" key="2">
    <source>
        <dbReference type="EMBL" id="SHG02450.1"/>
    </source>
</evidence>
<dbReference type="CDD" id="cd24032">
    <property type="entry name" value="ASKHA_NBD_TsaB"/>
    <property type="match status" value="1"/>
</dbReference>
<dbReference type="STRING" id="1194090.SAMN05443144_11735"/>
<dbReference type="InterPro" id="IPR022496">
    <property type="entry name" value="T6A_TsaB"/>
</dbReference>
<dbReference type="InterPro" id="IPR043129">
    <property type="entry name" value="ATPase_NBD"/>
</dbReference>
<dbReference type="PANTHER" id="PTHR11735:SF11">
    <property type="entry name" value="TRNA THREONYLCARBAMOYLADENOSINE BIOSYNTHESIS PROTEIN TSAB"/>
    <property type="match status" value="1"/>
</dbReference>
<dbReference type="NCBIfam" id="TIGR03725">
    <property type="entry name" value="T6A_YeaZ"/>
    <property type="match status" value="1"/>
</dbReference>
<sequence length="221" mass="23818">MLLALETATDVCSVAFCDNDGDLFEKRIEKRGAHSEQLFLFIAELMEEHDFRITELSALLVSEGPGSYTGLRIGASAVKGLLFQTEVPLYGVNTLASFAVGSVDDASPAGTIHAIIDARRVHVYHQQFHVSGTALAAGSEVEVLPIDRFESMVASGDLITGTGLNRISEDIKAKTVTRGPGAITARSLVKLYRHGYEAFFHPASPPAFEPKYYTSNQVNGG</sequence>
<evidence type="ECO:0000313" key="3">
    <source>
        <dbReference type="Proteomes" id="UP000184041"/>
    </source>
</evidence>
<dbReference type="InterPro" id="IPR000905">
    <property type="entry name" value="Gcp-like_dom"/>
</dbReference>
<dbReference type="GO" id="GO:0002949">
    <property type="term" value="P:tRNA threonylcarbamoyladenosine modification"/>
    <property type="evidence" value="ECO:0007669"/>
    <property type="project" value="InterPro"/>
</dbReference>
<reference evidence="2 3" key="1">
    <citation type="submission" date="2016-11" db="EMBL/GenBank/DDBJ databases">
        <authorList>
            <person name="Jaros S."/>
            <person name="Januszkiewicz K."/>
            <person name="Wedrychowicz H."/>
        </authorList>
    </citation>
    <scope>NUCLEOTIDE SEQUENCE [LARGE SCALE GENOMIC DNA]</scope>
    <source>
        <strain evidence="2 3">DSM 21986</strain>
    </source>
</reference>
<accession>A0A1M5GF87</accession>
<dbReference type="EMBL" id="FQUS01000017">
    <property type="protein sequence ID" value="SHG02450.1"/>
    <property type="molecule type" value="Genomic_DNA"/>
</dbReference>
<evidence type="ECO:0000259" key="1">
    <source>
        <dbReference type="Pfam" id="PF00814"/>
    </source>
</evidence>
<organism evidence="2 3">
    <name type="scientific">Fodinibius roseus</name>
    <dbReference type="NCBI Taxonomy" id="1194090"/>
    <lineage>
        <taxon>Bacteria</taxon>
        <taxon>Pseudomonadati</taxon>
        <taxon>Balneolota</taxon>
        <taxon>Balneolia</taxon>
        <taxon>Balneolales</taxon>
        <taxon>Balneolaceae</taxon>
        <taxon>Fodinibius</taxon>
    </lineage>
</organism>
<dbReference type="Pfam" id="PF00814">
    <property type="entry name" value="TsaD"/>
    <property type="match status" value="1"/>
</dbReference>
<dbReference type="Proteomes" id="UP000184041">
    <property type="component" value="Unassembled WGS sequence"/>
</dbReference>